<dbReference type="EMBL" id="BJZU01000045">
    <property type="protein sequence ID" value="GEP04457.1"/>
    <property type="molecule type" value="Genomic_DNA"/>
</dbReference>
<dbReference type="SUPFAM" id="SSF46785">
    <property type="entry name" value="Winged helix' DNA-binding domain"/>
    <property type="match status" value="1"/>
</dbReference>
<evidence type="ECO:0000313" key="7">
    <source>
        <dbReference type="EMBL" id="GLS62829.1"/>
    </source>
</evidence>
<dbReference type="GO" id="GO:0003677">
    <property type="term" value="F:DNA binding"/>
    <property type="evidence" value="ECO:0007669"/>
    <property type="project" value="UniProtKB-KW"/>
</dbReference>
<dbReference type="SMART" id="SM00100">
    <property type="entry name" value="cNMP"/>
    <property type="match status" value="1"/>
</dbReference>
<dbReference type="AlphaFoldDB" id="A0A512J399"/>
<keyword evidence="1" id="KW-0805">Transcription regulation</keyword>
<dbReference type="GO" id="GO:0005829">
    <property type="term" value="C:cytosol"/>
    <property type="evidence" value="ECO:0007669"/>
    <property type="project" value="TreeGrafter"/>
</dbReference>
<accession>A0A512J399</accession>
<dbReference type="Gene3D" id="1.10.10.10">
    <property type="entry name" value="Winged helix-like DNA-binding domain superfamily/Winged helix DNA-binding domain"/>
    <property type="match status" value="1"/>
</dbReference>
<keyword evidence="3" id="KW-0804">Transcription</keyword>
<reference evidence="9" key="2">
    <citation type="journal article" date="2019" name="Int. J. Syst. Evol. Microbiol.">
        <title>The Global Catalogue of Microorganisms (GCM) 10K type strain sequencing project: providing services to taxonomists for standard genome sequencing and annotation.</title>
        <authorList>
            <consortium name="The Broad Institute Genomics Platform"/>
            <consortium name="The Broad Institute Genome Sequencing Center for Infectious Disease"/>
            <person name="Wu L."/>
            <person name="Ma J."/>
        </authorList>
    </citation>
    <scope>NUCLEOTIDE SEQUENCE [LARGE SCALE GENOMIC DNA]</scope>
    <source>
        <strain evidence="9">NBRC 107715</strain>
    </source>
</reference>
<sequence>MPNPFIRKLERRFQLSEADRQALIQASTKVRHVPAGEDLISEGDVPDHVFLIQRGFACRYKILPNGSRSIVAYLVPGDMCDLHVAILGQMDHSIGTLSPCDVVAIPRETVEDLTTNFPTLNRAFWWAPLVDEATLREWLVNMGRRPADLQVAHILCEVLVRLQAVGLATENSYDLPITQVDLSDTAGLSNVHVNRVLQELRGQGLIVTKGRHMTIPESSA</sequence>
<keyword evidence="9" id="KW-1185">Reference proteome</keyword>
<dbReference type="PROSITE" id="PS50042">
    <property type="entry name" value="CNMP_BINDING_3"/>
    <property type="match status" value="1"/>
</dbReference>
<keyword evidence="2" id="KW-0238">DNA-binding</keyword>
<dbReference type="InterPro" id="IPR036390">
    <property type="entry name" value="WH_DNA-bd_sf"/>
</dbReference>
<evidence type="ECO:0000313" key="9">
    <source>
        <dbReference type="Proteomes" id="UP001156856"/>
    </source>
</evidence>
<evidence type="ECO:0000259" key="5">
    <source>
        <dbReference type="PROSITE" id="PS51063"/>
    </source>
</evidence>
<feature type="domain" description="HTH crp-type" evidence="5">
    <location>
        <begin position="149"/>
        <end position="219"/>
    </location>
</feature>
<dbReference type="Pfam" id="PF13545">
    <property type="entry name" value="HTH_Crp_2"/>
    <property type="match status" value="1"/>
</dbReference>
<name>A0A512J399_9HYPH</name>
<dbReference type="InterPro" id="IPR014710">
    <property type="entry name" value="RmlC-like_jellyroll"/>
</dbReference>
<dbReference type="CDD" id="cd00038">
    <property type="entry name" value="CAP_ED"/>
    <property type="match status" value="1"/>
</dbReference>
<reference evidence="7" key="1">
    <citation type="journal article" date="2014" name="Int. J. Syst. Evol. Microbiol.">
        <title>Complete genome of a new Firmicutes species belonging to the dominant human colonic microbiota ('Ruminococcus bicirculans') reveals two chromosomes and a selective capacity to utilize plant glucans.</title>
        <authorList>
            <consortium name="NISC Comparative Sequencing Program"/>
            <person name="Wegmann U."/>
            <person name="Louis P."/>
            <person name="Goesmann A."/>
            <person name="Henrissat B."/>
            <person name="Duncan S.H."/>
            <person name="Flint H.J."/>
        </authorList>
    </citation>
    <scope>NUCLEOTIDE SEQUENCE</scope>
    <source>
        <strain evidence="7">NBRC 107715</strain>
    </source>
</reference>
<dbReference type="InterPro" id="IPR000595">
    <property type="entry name" value="cNMP-bd_dom"/>
</dbReference>
<evidence type="ECO:0000256" key="1">
    <source>
        <dbReference type="ARBA" id="ARBA00023015"/>
    </source>
</evidence>
<dbReference type="InterPro" id="IPR036388">
    <property type="entry name" value="WH-like_DNA-bd_sf"/>
</dbReference>
<comment type="caution">
    <text evidence="6">The sequence shown here is derived from an EMBL/GenBank/DDBJ whole genome shotgun (WGS) entry which is preliminary data.</text>
</comment>
<evidence type="ECO:0000313" key="6">
    <source>
        <dbReference type="EMBL" id="GEP04457.1"/>
    </source>
</evidence>
<gene>
    <name evidence="7" type="ORF">GCM10007888_12100</name>
    <name evidence="6" type="ORF">MOX02_24950</name>
</gene>
<protein>
    <submittedName>
        <fullName evidence="6">Crp/Fnr family transcriptional regulator</fullName>
    </submittedName>
</protein>
<dbReference type="EMBL" id="BSPK01000017">
    <property type="protein sequence ID" value="GLS62829.1"/>
    <property type="molecule type" value="Genomic_DNA"/>
</dbReference>
<evidence type="ECO:0000313" key="8">
    <source>
        <dbReference type="Proteomes" id="UP000321960"/>
    </source>
</evidence>
<evidence type="ECO:0000256" key="2">
    <source>
        <dbReference type="ARBA" id="ARBA00023125"/>
    </source>
</evidence>
<dbReference type="Proteomes" id="UP001156856">
    <property type="component" value="Unassembled WGS sequence"/>
</dbReference>
<proteinExistence type="predicted"/>
<dbReference type="InterPro" id="IPR012318">
    <property type="entry name" value="HTH_CRP"/>
</dbReference>
<reference evidence="7" key="4">
    <citation type="submission" date="2023-01" db="EMBL/GenBank/DDBJ databases">
        <title>Draft genome sequence of Methylobacterium oxalidis strain NBRC 107715.</title>
        <authorList>
            <person name="Sun Q."/>
            <person name="Mori K."/>
        </authorList>
    </citation>
    <scope>NUCLEOTIDE SEQUENCE</scope>
    <source>
        <strain evidence="7">NBRC 107715</strain>
    </source>
</reference>
<evidence type="ECO:0000256" key="3">
    <source>
        <dbReference type="ARBA" id="ARBA00023163"/>
    </source>
</evidence>
<dbReference type="Gene3D" id="2.60.120.10">
    <property type="entry name" value="Jelly Rolls"/>
    <property type="match status" value="1"/>
</dbReference>
<dbReference type="PANTHER" id="PTHR24567:SF68">
    <property type="entry name" value="DNA-BINDING TRANSCRIPTIONAL DUAL REGULATOR CRP"/>
    <property type="match status" value="1"/>
</dbReference>
<dbReference type="InterPro" id="IPR050397">
    <property type="entry name" value="Env_Response_Regulators"/>
</dbReference>
<dbReference type="Proteomes" id="UP000321960">
    <property type="component" value="Unassembled WGS sequence"/>
</dbReference>
<dbReference type="PROSITE" id="PS51063">
    <property type="entry name" value="HTH_CRP_2"/>
    <property type="match status" value="1"/>
</dbReference>
<dbReference type="PANTHER" id="PTHR24567">
    <property type="entry name" value="CRP FAMILY TRANSCRIPTIONAL REGULATORY PROTEIN"/>
    <property type="match status" value="1"/>
</dbReference>
<reference evidence="6 8" key="3">
    <citation type="submission" date="2019-07" db="EMBL/GenBank/DDBJ databases">
        <title>Whole genome shotgun sequence of Methylobacterium oxalidis NBRC 107715.</title>
        <authorList>
            <person name="Hosoyama A."/>
            <person name="Uohara A."/>
            <person name="Ohji S."/>
            <person name="Ichikawa N."/>
        </authorList>
    </citation>
    <scope>NUCLEOTIDE SEQUENCE [LARGE SCALE GENOMIC DNA]</scope>
    <source>
        <strain evidence="6 8">NBRC 107715</strain>
    </source>
</reference>
<organism evidence="6 8">
    <name type="scientific">Methylobacterium oxalidis</name>
    <dbReference type="NCBI Taxonomy" id="944322"/>
    <lineage>
        <taxon>Bacteria</taxon>
        <taxon>Pseudomonadati</taxon>
        <taxon>Pseudomonadota</taxon>
        <taxon>Alphaproteobacteria</taxon>
        <taxon>Hyphomicrobiales</taxon>
        <taxon>Methylobacteriaceae</taxon>
        <taxon>Methylobacterium</taxon>
    </lineage>
</organism>
<dbReference type="RefSeq" id="WP_238179200.1">
    <property type="nucleotide sequence ID" value="NZ_BJZU01000045.1"/>
</dbReference>
<dbReference type="SUPFAM" id="SSF51206">
    <property type="entry name" value="cAMP-binding domain-like"/>
    <property type="match status" value="1"/>
</dbReference>
<dbReference type="Pfam" id="PF00027">
    <property type="entry name" value="cNMP_binding"/>
    <property type="match status" value="1"/>
</dbReference>
<evidence type="ECO:0000259" key="4">
    <source>
        <dbReference type="PROSITE" id="PS50042"/>
    </source>
</evidence>
<dbReference type="GO" id="GO:0003700">
    <property type="term" value="F:DNA-binding transcription factor activity"/>
    <property type="evidence" value="ECO:0007669"/>
    <property type="project" value="TreeGrafter"/>
</dbReference>
<dbReference type="InterPro" id="IPR018490">
    <property type="entry name" value="cNMP-bd_dom_sf"/>
</dbReference>
<feature type="domain" description="Cyclic nucleotide-binding" evidence="4">
    <location>
        <begin position="15"/>
        <end position="78"/>
    </location>
</feature>